<feature type="chain" id="PRO_5041723371" evidence="3">
    <location>
        <begin position="18"/>
        <end position="222"/>
    </location>
</feature>
<dbReference type="InterPro" id="IPR017857">
    <property type="entry name" value="Coagulation_fac-like_Gla_dom"/>
</dbReference>
<evidence type="ECO:0000256" key="1">
    <source>
        <dbReference type="ARBA" id="ARBA00023157"/>
    </source>
</evidence>
<dbReference type="SUPFAM" id="SSF57630">
    <property type="entry name" value="GLA-domain"/>
    <property type="match status" value="1"/>
</dbReference>
<dbReference type="KEGG" id="emc:129324926"/>
<dbReference type="Gene3D" id="4.10.740.10">
    <property type="entry name" value="Coagulation Factor IX"/>
    <property type="match status" value="1"/>
</dbReference>
<dbReference type="InterPro" id="IPR035972">
    <property type="entry name" value="GLA-like_dom_SF"/>
</dbReference>
<name>A0AA97KS71_EUBMA</name>
<sequence length="222" mass="25729">MFIFYLLLLQLLLTLLAFPHCQRKQKESKVIVKEVFTTAEEANSFIGRHLLDNIREPEIFNTDNLERECHEELCNYEEAREIFDDPEKMKTFWSEYVSRNSGRKPDGQESQEMDVILLLIGLIAVGVLLIITGLLMYYLCKKKCPRRQPPRHTGCRLHNSSIFRQHEEFSLNPLSTCPEHTGLPTYEQAVALRRDYDMPPPPYPGISGRFKAFKKSLSLPGP</sequence>
<dbReference type="GO" id="GO:0005615">
    <property type="term" value="C:extracellular space"/>
    <property type="evidence" value="ECO:0007669"/>
    <property type="project" value="TreeGrafter"/>
</dbReference>
<dbReference type="GO" id="GO:0005509">
    <property type="term" value="F:calcium ion binding"/>
    <property type="evidence" value="ECO:0007669"/>
    <property type="project" value="InterPro"/>
</dbReference>
<feature type="transmembrane region" description="Helical" evidence="2">
    <location>
        <begin position="115"/>
        <end position="139"/>
    </location>
</feature>
<protein>
    <submittedName>
        <fullName evidence="6">Transmembrane gamma-carboxyglutamic acid protein 4</fullName>
    </submittedName>
</protein>
<proteinExistence type="predicted"/>
<dbReference type="AlphaFoldDB" id="A0AA97KS71"/>
<dbReference type="InterPro" id="IPR000294">
    <property type="entry name" value="GLA_domain"/>
</dbReference>
<keyword evidence="2 6" id="KW-0812">Transmembrane</keyword>
<keyword evidence="1" id="KW-1015">Disulfide bond</keyword>
<dbReference type="PROSITE" id="PS00011">
    <property type="entry name" value="GLA_1"/>
    <property type="match status" value="1"/>
</dbReference>
<gene>
    <name evidence="6" type="primary">PRRG4</name>
</gene>
<dbReference type="PANTHER" id="PTHR24278:SF38">
    <property type="entry name" value="TRANSMEMBRANE GAMMA-CARBOXYGLUTAMIC ACID PROTEIN 4"/>
    <property type="match status" value="1"/>
</dbReference>
<dbReference type="FunFam" id="4.10.740.10:FF:000001">
    <property type="entry name" value="vitamin K-dependent protein S"/>
    <property type="match status" value="1"/>
</dbReference>
<dbReference type="GeneID" id="129324926"/>
<dbReference type="InterPro" id="IPR050442">
    <property type="entry name" value="Peptidase_S1_coag_factors"/>
</dbReference>
<dbReference type="Proteomes" id="UP001190640">
    <property type="component" value="Chromosome 2"/>
</dbReference>
<evidence type="ECO:0000259" key="4">
    <source>
        <dbReference type="PROSITE" id="PS50998"/>
    </source>
</evidence>
<feature type="domain" description="Gla" evidence="4">
    <location>
        <begin position="52"/>
        <end position="98"/>
    </location>
</feature>
<feature type="signal peptide" evidence="3">
    <location>
        <begin position="1"/>
        <end position="17"/>
    </location>
</feature>
<dbReference type="PROSITE" id="PS50998">
    <property type="entry name" value="GLA_2"/>
    <property type="match status" value="1"/>
</dbReference>
<dbReference type="PANTHER" id="PTHR24278">
    <property type="entry name" value="COAGULATION FACTOR"/>
    <property type="match status" value="1"/>
</dbReference>
<dbReference type="RefSeq" id="XP_054828361.1">
    <property type="nucleotide sequence ID" value="XM_054972386.1"/>
</dbReference>
<keyword evidence="2" id="KW-1133">Transmembrane helix</keyword>
<accession>A0AA97KS71</accession>
<dbReference type="SMART" id="SM00069">
    <property type="entry name" value="GLA"/>
    <property type="match status" value="1"/>
</dbReference>
<keyword evidence="3" id="KW-0732">Signal</keyword>
<keyword evidence="2" id="KW-0472">Membrane</keyword>
<keyword evidence="5" id="KW-1185">Reference proteome</keyword>
<dbReference type="CTD" id="79056"/>
<dbReference type="GO" id="GO:0005886">
    <property type="term" value="C:plasma membrane"/>
    <property type="evidence" value="ECO:0007669"/>
    <property type="project" value="TreeGrafter"/>
</dbReference>
<organism evidence="5 6">
    <name type="scientific">Eublepharis macularius</name>
    <name type="common">Leopard gecko</name>
    <name type="synonym">Cyrtodactylus macularius</name>
    <dbReference type="NCBI Taxonomy" id="481883"/>
    <lineage>
        <taxon>Eukaryota</taxon>
        <taxon>Metazoa</taxon>
        <taxon>Chordata</taxon>
        <taxon>Craniata</taxon>
        <taxon>Vertebrata</taxon>
        <taxon>Euteleostomi</taxon>
        <taxon>Lepidosauria</taxon>
        <taxon>Squamata</taxon>
        <taxon>Bifurcata</taxon>
        <taxon>Gekkota</taxon>
        <taxon>Eublepharidae</taxon>
        <taxon>Eublepharinae</taxon>
        <taxon>Eublepharis</taxon>
    </lineage>
</organism>
<evidence type="ECO:0000256" key="2">
    <source>
        <dbReference type="SAM" id="Phobius"/>
    </source>
</evidence>
<dbReference type="PRINTS" id="PR00001">
    <property type="entry name" value="GLABLOOD"/>
</dbReference>
<evidence type="ECO:0000313" key="5">
    <source>
        <dbReference type="Proteomes" id="UP001190640"/>
    </source>
</evidence>
<evidence type="ECO:0000256" key="3">
    <source>
        <dbReference type="SAM" id="SignalP"/>
    </source>
</evidence>
<evidence type="ECO:0000313" key="6">
    <source>
        <dbReference type="RefSeq" id="XP_054828361.1"/>
    </source>
</evidence>
<reference evidence="6" key="1">
    <citation type="submission" date="2025-08" db="UniProtKB">
        <authorList>
            <consortium name="RefSeq"/>
        </authorList>
    </citation>
    <scope>IDENTIFICATION</scope>
    <source>
        <tissue evidence="6">Blood</tissue>
    </source>
</reference>
<dbReference type="Pfam" id="PF00594">
    <property type="entry name" value="Gla"/>
    <property type="match status" value="1"/>
</dbReference>